<dbReference type="EMBL" id="UINC01041459">
    <property type="protein sequence ID" value="SVB42760.1"/>
    <property type="molecule type" value="Genomic_DNA"/>
</dbReference>
<protein>
    <submittedName>
        <fullName evidence="1">Uncharacterized protein</fullName>
    </submittedName>
</protein>
<feature type="non-terminal residue" evidence="1">
    <location>
        <position position="38"/>
    </location>
</feature>
<name>A0A382DWE1_9ZZZZ</name>
<evidence type="ECO:0000313" key="1">
    <source>
        <dbReference type="EMBL" id="SVB42760.1"/>
    </source>
</evidence>
<sequence length="38" mass="4143">MKKRIINWVLVLVTGLVCITGQAADGKKAIKLFDGNDL</sequence>
<accession>A0A382DWE1</accession>
<proteinExistence type="predicted"/>
<dbReference type="AlphaFoldDB" id="A0A382DWE1"/>
<reference evidence="1" key="1">
    <citation type="submission" date="2018-05" db="EMBL/GenBank/DDBJ databases">
        <authorList>
            <person name="Lanie J.A."/>
            <person name="Ng W.-L."/>
            <person name="Kazmierczak K.M."/>
            <person name="Andrzejewski T.M."/>
            <person name="Davidsen T.M."/>
            <person name="Wayne K.J."/>
            <person name="Tettelin H."/>
            <person name="Glass J.I."/>
            <person name="Rusch D."/>
            <person name="Podicherti R."/>
            <person name="Tsui H.-C.T."/>
            <person name="Winkler M.E."/>
        </authorList>
    </citation>
    <scope>NUCLEOTIDE SEQUENCE</scope>
</reference>
<organism evidence="1">
    <name type="scientific">marine metagenome</name>
    <dbReference type="NCBI Taxonomy" id="408172"/>
    <lineage>
        <taxon>unclassified sequences</taxon>
        <taxon>metagenomes</taxon>
        <taxon>ecological metagenomes</taxon>
    </lineage>
</organism>
<gene>
    <name evidence="1" type="ORF">METZ01_LOCUS195614</name>
</gene>